<dbReference type="AlphaFoldDB" id="X6PEN0"/>
<keyword evidence="3" id="KW-1185">Reference proteome</keyword>
<evidence type="ECO:0000256" key="1">
    <source>
        <dbReference type="SAM" id="Coils"/>
    </source>
</evidence>
<dbReference type="EMBL" id="ASPP01000401">
    <property type="protein sequence ID" value="ETO36676.1"/>
    <property type="molecule type" value="Genomic_DNA"/>
</dbReference>
<reference evidence="2 3" key="1">
    <citation type="journal article" date="2013" name="Curr. Biol.">
        <title>The Genome of the Foraminiferan Reticulomyxa filosa.</title>
        <authorList>
            <person name="Glockner G."/>
            <person name="Hulsmann N."/>
            <person name="Schleicher M."/>
            <person name="Noegel A.A."/>
            <person name="Eichinger L."/>
            <person name="Gallinger C."/>
            <person name="Pawlowski J."/>
            <person name="Sierra R."/>
            <person name="Euteneuer U."/>
            <person name="Pillet L."/>
            <person name="Moustafa A."/>
            <person name="Platzer M."/>
            <person name="Groth M."/>
            <person name="Szafranski K."/>
            <person name="Schliwa M."/>
        </authorList>
    </citation>
    <scope>NUCLEOTIDE SEQUENCE [LARGE SCALE GENOMIC DNA]</scope>
</reference>
<accession>X6PEN0</accession>
<sequence length="300" mass="35198">NKSCQKQNNFDQNLSINLKFRLLFVIDTNTKRKLDLQVLRFFKKKLITNKTSGKISHSSDNCFTKIKSKFVMLNAIFPFLKKNNLSGISSMQLETTKKAEGERAPEDVLKDFLEKNKVKKSNDVAEKFSQIEVTLEDLMQYREKEIEDICAEAGISMVSKADLCKVLRSTPDSYAYKEAQRTKVVLPPLILQASEQEKLDAIYEKVKKVSEKVMAIDKEVEQMERESQEKKKEINEKFEEMISNMTKHKEKIINELEEIKNKKINEMKKMREELVKKEKEMKEWNEKWNEAMSDPNTDIY</sequence>
<organism evidence="2 3">
    <name type="scientific">Reticulomyxa filosa</name>
    <dbReference type="NCBI Taxonomy" id="46433"/>
    <lineage>
        <taxon>Eukaryota</taxon>
        <taxon>Sar</taxon>
        <taxon>Rhizaria</taxon>
        <taxon>Retaria</taxon>
        <taxon>Foraminifera</taxon>
        <taxon>Monothalamids</taxon>
        <taxon>Reticulomyxidae</taxon>
        <taxon>Reticulomyxa</taxon>
    </lineage>
</organism>
<evidence type="ECO:0000313" key="2">
    <source>
        <dbReference type="EMBL" id="ETO36676.1"/>
    </source>
</evidence>
<protein>
    <submittedName>
        <fullName evidence="2">Surface protein</fullName>
    </submittedName>
</protein>
<gene>
    <name evidence="2" type="ORF">RFI_00386</name>
</gene>
<proteinExistence type="predicted"/>
<evidence type="ECO:0000313" key="3">
    <source>
        <dbReference type="Proteomes" id="UP000023152"/>
    </source>
</evidence>
<keyword evidence="1" id="KW-0175">Coiled coil</keyword>
<feature type="non-terminal residue" evidence="2">
    <location>
        <position position="1"/>
    </location>
</feature>
<dbReference type="Proteomes" id="UP000023152">
    <property type="component" value="Unassembled WGS sequence"/>
</dbReference>
<feature type="non-terminal residue" evidence="2">
    <location>
        <position position="300"/>
    </location>
</feature>
<feature type="coiled-coil region" evidence="1">
    <location>
        <begin position="206"/>
        <end position="287"/>
    </location>
</feature>
<name>X6PEN0_RETFI</name>
<comment type="caution">
    <text evidence="2">The sequence shown here is derived from an EMBL/GenBank/DDBJ whole genome shotgun (WGS) entry which is preliminary data.</text>
</comment>